<dbReference type="SUPFAM" id="SSF81660">
    <property type="entry name" value="Metal cation-transporting ATPase, ATP-binding domain N"/>
    <property type="match status" value="1"/>
</dbReference>
<dbReference type="Gene3D" id="3.40.50.1000">
    <property type="entry name" value="HAD superfamily/HAD-like"/>
    <property type="match status" value="2"/>
</dbReference>
<dbReference type="RefSeq" id="WP_345973154.1">
    <property type="nucleotide sequence ID" value="NZ_CP147920.1"/>
</dbReference>
<keyword evidence="7" id="KW-1278">Translocase</keyword>
<dbReference type="InterPro" id="IPR023299">
    <property type="entry name" value="ATPase_P-typ_cyto_dom_N"/>
</dbReference>
<evidence type="ECO:0000256" key="10">
    <source>
        <dbReference type="SAM" id="Phobius"/>
    </source>
</evidence>
<dbReference type="SFLD" id="SFLDG00002">
    <property type="entry name" value="C1.7:_P-type_atpase_like"/>
    <property type="match status" value="1"/>
</dbReference>
<dbReference type="Pfam" id="PF00690">
    <property type="entry name" value="Cation_ATPase_N"/>
    <property type="match status" value="1"/>
</dbReference>
<dbReference type="SUPFAM" id="SSF81665">
    <property type="entry name" value="Calcium ATPase, transmembrane domain M"/>
    <property type="match status" value="1"/>
</dbReference>
<dbReference type="InterPro" id="IPR018303">
    <property type="entry name" value="ATPase_P-typ_P_site"/>
</dbReference>
<feature type="transmembrane region" description="Helical" evidence="10">
    <location>
        <begin position="244"/>
        <end position="267"/>
    </location>
</feature>
<dbReference type="SFLD" id="SFLDS00003">
    <property type="entry name" value="Haloacid_Dehalogenase"/>
    <property type="match status" value="1"/>
</dbReference>
<dbReference type="InterPro" id="IPR006068">
    <property type="entry name" value="ATPase_P-typ_cation-transptr_C"/>
</dbReference>
<dbReference type="InterPro" id="IPR023214">
    <property type="entry name" value="HAD_sf"/>
</dbReference>
<dbReference type="Proteomes" id="UP001447842">
    <property type="component" value="Chromosome"/>
</dbReference>
<dbReference type="Pfam" id="PF00702">
    <property type="entry name" value="Hydrolase"/>
    <property type="match status" value="1"/>
</dbReference>
<sequence length="849" mass="91326">MEFDAHHTLGIDTTFKHLDSSGSGLSSAEAEARLKRDGPNALPVAPPTPLLRIILSQFKNPIILILLIAALISFGIGEALDAGFILAVLVINAAIGTVLERSADQQAHALRHSVKTLAKVLRDGKEELIDATGLALGDIVVIESGDKVPADLRLIHTYHLSADESLLTGESLEVGKDAERRFDDPDLPLGDRSNMLFAGTYITSGRARGIVSAVGLHTQIGRIAELLIGRSAVKVPLIARLEAFSLKIAAAVGIISLLIVALSLFRGTPLLEIFFLTVALFVSAVPEGLPVAITVALASAAVAMSRRNVIVRKLPAIETLGSCTFIATDKTGTLTQNRLSVESFDIEAEKALEAVVVANEAYLNREGRFGGDQVDVALVRYAHRQNADLAELLETPKTDLIPYEPSQKFSGAVIERETGYFAAIKGSPEVILAACRIAQDEREALLERVSRLAREGYRLIGVAYADGASPNLQDALNAKRFKWAGLAAITDPLRDGVETAVAHCREAGITVAMVTGDHPETALHIAKRLQMAQDATQVIDGEALSRWYDNGADPSALAGIRVFARVSPEQKLQIVHAFQGLGHYVAVTGDGVNDAPALKSAHIGIAMGKSGTDVAKESADLILTDDAFTSIVGGIEEGRRAYDNIRKVVHLLISTGLAEIILVLLSLAFATPVPLLPIHLLWLNLVTNGIQDVALGLEPAEPHVLKRGPRPPKEPIFNVLMIRRIALGALYMGVIGFGVFYTLLAQGVSVESARNVTLLLMVLFENLHALNSRSETRYLFAVSHFKNLLLPLSIVAAQTVHIAAMQLPWMQHLLSLEPVSLEMWGKLLLFALGLVVVMEAEKLFRLRGK</sequence>
<evidence type="ECO:0000256" key="6">
    <source>
        <dbReference type="ARBA" id="ARBA00022840"/>
    </source>
</evidence>
<evidence type="ECO:0000256" key="7">
    <source>
        <dbReference type="ARBA" id="ARBA00022967"/>
    </source>
</evidence>
<dbReference type="PROSITE" id="PS00154">
    <property type="entry name" value="ATPASE_E1_E2"/>
    <property type="match status" value="1"/>
</dbReference>
<feature type="transmembrane region" description="Helical" evidence="10">
    <location>
        <begin position="82"/>
        <end position="99"/>
    </location>
</feature>
<evidence type="ECO:0000313" key="13">
    <source>
        <dbReference type="Proteomes" id="UP001447842"/>
    </source>
</evidence>
<accession>A0ABZ3HE73</accession>
<keyword evidence="13" id="KW-1185">Reference proteome</keyword>
<gene>
    <name evidence="12" type="ORF">WCY31_03575</name>
</gene>
<dbReference type="InterPro" id="IPR001757">
    <property type="entry name" value="P_typ_ATPase"/>
</dbReference>
<dbReference type="Gene3D" id="1.20.1110.10">
    <property type="entry name" value="Calcium-transporting ATPase, transmembrane domain"/>
    <property type="match status" value="2"/>
</dbReference>
<feature type="transmembrane region" description="Helical" evidence="10">
    <location>
        <begin position="648"/>
        <end position="670"/>
    </location>
</feature>
<keyword evidence="6" id="KW-0067">ATP-binding</keyword>
<dbReference type="InterPro" id="IPR036412">
    <property type="entry name" value="HAD-like_sf"/>
</dbReference>
<feature type="transmembrane region" description="Helical" evidence="10">
    <location>
        <begin position="788"/>
        <end position="807"/>
    </location>
</feature>
<keyword evidence="8 10" id="KW-1133">Transmembrane helix</keyword>
<dbReference type="Gene3D" id="3.40.1110.10">
    <property type="entry name" value="Calcium-transporting ATPase, cytoplasmic domain N"/>
    <property type="match status" value="2"/>
</dbReference>
<organism evidence="12 13">
    <name type="scientific">Sulfurimonas diazotrophicus</name>
    <dbReference type="NCBI Taxonomy" id="3131939"/>
    <lineage>
        <taxon>Bacteria</taxon>
        <taxon>Pseudomonadati</taxon>
        <taxon>Campylobacterota</taxon>
        <taxon>Epsilonproteobacteria</taxon>
        <taxon>Campylobacterales</taxon>
        <taxon>Sulfurimonadaceae</taxon>
        <taxon>Sulfurimonas</taxon>
    </lineage>
</organism>
<dbReference type="SUPFAM" id="SSF56784">
    <property type="entry name" value="HAD-like"/>
    <property type="match status" value="1"/>
</dbReference>
<dbReference type="InterPro" id="IPR044492">
    <property type="entry name" value="P_typ_ATPase_HD_dom"/>
</dbReference>
<keyword evidence="3" id="KW-1003">Cell membrane</keyword>
<dbReference type="EMBL" id="CP147920">
    <property type="protein sequence ID" value="XAU15787.1"/>
    <property type="molecule type" value="Genomic_DNA"/>
</dbReference>
<dbReference type="PRINTS" id="PR00119">
    <property type="entry name" value="CATATPASE"/>
</dbReference>
<dbReference type="InterPro" id="IPR023298">
    <property type="entry name" value="ATPase_P-typ_TM_dom_sf"/>
</dbReference>
<evidence type="ECO:0000256" key="5">
    <source>
        <dbReference type="ARBA" id="ARBA00022741"/>
    </source>
</evidence>
<dbReference type="NCBIfam" id="TIGR01494">
    <property type="entry name" value="ATPase_P-type"/>
    <property type="match status" value="2"/>
</dbReference>
<evidence type="ECO:0000256" key="3">
    <source>
        <dbReference type="ARBA" id="ARBA00022475"/>
    </source>
</evidence>
<keyword evidence="9 10" id="KW-0472">Membrane</keyword>
<dbReference type="Pfam" id="PF00122">
    <property type="entry name" value="E1-E2_ATPase"/>
    <property type="match status" value="1"/>
</dbReference>
<dbReference type="PANTHER" id="PTHR43294:SF21">
    <property type="entry name" value="CATION TRANSPORTING ATPASE"/>
    <property type="match status" value="1"/>
</dbReference>
<name>A0ABZ3HE73_9BACT</name>
<evidence type="ECO:0000256" key="2">
    <source>
        <dbReference type="ARBA" id="ARBA00005675"/>
    </source>
</evidence>
<dbReference type="InterPro" id="IPR008250">
    <property type="entry name" value="ATPase_P-typ_transduc_dom_A_sf"/>
</dbReference>
<dbReference type="Gene3D" id="2.70.150.10">
    <property type="entry name" value="Calcium-transporting ATPase, cytoplasmic transduction domain A"/>
    <property type="match status" value="1"/>
</dbReference>
<dbReference type="InterPro" id="IPR004014">
    <property type="entry name" value="ATPase_P-typ_cation-transptr_N"/>
</dbReference>
<protein>
    <submittedName>
        <fullName evidence="12">HAD-IC family P-type ATPase</fullName>
    </submittedName>
</protein>
<evidence type="ECO:0000313" key="12">
    <source>
        <dbReference type="EMBL" id="XAU15787.1"/>
    </source>
</evidence>
<evidence type="ECO:0000256" key="4">
    <source>
        <dbReference type="ARBA" id="ARBA00022692"/>
    </source>
</evidence>
<dbReference type="SFLD" id="SFLDF00027">
    <property type="entry name" value="p-type_atpase"/>
    <property type="match status" value="1"/>
</dbReference>
<feature type="domain" description="Cation-transporting P-type ATPase N-terminal" evidence="11">
    <location>
        <begin position="5"/>
        <end position="78"/>
    </location>
</feature>
<dbReference type="PRINTS" id="PR00120">
    <property type="entry name" value="HATPASE"/>
</dbReference>
<evidence type="ECO:0000256" key="8">
    <source>
        <dbReference type="ARBA" id="ARBA00022989"/>
    </source>
</evidence>
<proteinExistence type="inferred from homology"/>
<comment type="subcellular location">
    <subcellularLocation>
        <location evidence="1">Cell membrane</location>
        <topology evidence="1">Multi-pass membrane protein</topology>
    </subcellularLocation>
</comment>
<keyword evidence="4 10" id="KW-0812">Transmembrane</keyword>
<feature type="transmembrane region" description="Helical" evidence="10">
    <location>
        <begin position="273"/>
        <end position="303"/>
    </location>
</feature>
<dbReference type="SUPFAM" id="SSF81653">
    <property type="entry name" value="Calcium ATPase, transduction domain A"/>
    <property type="match status" value="1"/>
</dbReference>
<evidence type="ECO:0000259" key="11">
    <source>
        <dbReference type="SMART" id="SM00831"/>
    </source>
</evidence>
<reference evidence="12 13" key="1">
    <citation type="submission" date="2024-03" db="EMBL/GenBank/DDBJ databases">
        <title>Sulfurimonas sp. HSL3-1.</title>
        <authorList>
            <person name="Wang S."/>
        </authorList>
    </citation>
    <scope>NUCLEOTIDE SEQUENCE [LARGE SCALE GENOMIC DNA]</scope>
    <source>
        <strain evidence="12 13">HSL3-1</strain>
    </source>
</reference>
<evidence type="ECO:0000256" key="9">
    <source>
        <dbReference type="ARBA" id="ARBA00023136"/>
    </source>
</evidence>
<dbReference type="Pfam" id="PF00689">
    <property type="entry name" value="Cation_ATPase_C"/>
    <property type="match status" value="1"/>
</dbReference>
<dbReference type="InterPro" id="IPR059000">
    <property type="entry name" value="ATPase_P-type_domA"/>
</dbReference>
<evidence type="ECO:0000256" key="1">
    <source>
        <dbReference type="ARBA" id="ARBA00004651"/>
    </source>
</evidence>
<comment type="similarity">
    <text evidence="2">Belongs to the cation transport ATPase (P-type) (TC 3.A.3) family. Type IIA subfamily.</text>
</comment>
<dbReference type="InterPro" id="IPR050510">
    <property type="entry name" value="Cation_transp_ATPase_P-type"/>
</dbReference>
<feature type="transmembrane region" description="Helical" evidence="10">
    <location>
        <begin position="725"/>
        <end position="744"/>
    </location>
</feature>
<dbReference type="SMART" id="SM00831">
    <property type="entry name" value="Cation_ATPase_N"/>
    <property type="match status" value="1"/>
</dbReference>
<dbReference type="PANTHER" id="PTHR43294">
    <property type="entry name" value="SODIUM/POTASSIUM-TRANSPORTING ATPASE SUBUNIT ALPHA"/>
    <property type="match status" value="1"/>
</dbReference>
<keyword evidence="5" id="KW-0547">Nucleotide-binding</keyword>
<feature type="transmembrane region" description="Helical" evidence="10">
    <location>
        <begin position="58"/>
        <end position="76"/>
    </location>
</feature>